<dbReference type="Proteomes" id="UP000594454">
    <property type="component" value="Chromosome 4"/>
</dbReference>
<dbReference type="AlphaFoldDB" id="A0A7R8UYP1"/>
<evidence type="ECO:0000259" key="1">
    <source>
        <dbReference type="PROSITE" id="PS51029"/>
    </source>
</evidence>
<dbReference type="OrthoDB" id="6629625at2759"/>
<dbReference type="EMBL" id="LR899012">
    <property type="protein sequence ID" value="CAD7089458.1"/>
    <property type="molecule type" value="Genomic_DNA"/>
</dbReference>
<keyword evidence="3" id="KW-1185">Reference proteome</keyword>
<evidence type="ECO:0000313" key="3">
    <source>
        <dbReference type="Proteomes" id="UP000594454"/>
    </source>
</evidence>
<dbReference type="SMART" id="SM00595">
    <property type="entry name" value="MADF"/>
    <property type="match status" value="1"/>
</dbReference>
<gene>
    <name evidence="2" type="ORF">HERILL_LOCUS12004</name>
</gene>
<evidence type="ECO:0000313" key="2">
    <source>
        <dbReference type="EMBL" id="CAD7089458.1"/>
    </source>
</evidence>
<feature type="domain" description="MADF" evidence="1">
    <location>
        <begin position="11"/>
        <end position="101"/>
    </location>
</feature>
<dbReference type="PANTHER" id="PTHR21505">
    <property type="entry name" value="MADF DOMAIN-CONTAINING PROTEIN-RELATED"/>
    <property type="match status" value="1"/>
</dbReference>
<proteinExistence type="predicted"/>
<dbReference type="PANTHER" id="PTHR21505:SF12">
    <property type="entry name" value="MADF DOMAIN-CONTAINING PROTEIN-RELATED"/>
    <property type="match status" value="1"/>
</dbReference>
<sequence>MVDWCRAKVSHLIEKLREHPILWDVRCTDEKNKNRKAEALEEIANALHVPVEEVMKKLHSLKVQFSREYCRVRREKQRTGRTYIPKWYGYEQLLFLKDANTRHKKWFVTEENDDCNDCTNSDDLSIISPTSIKDEYMAPLEEEKERTQTQTPRPIFDPSLENNTHNLQAHFLSQKFQAPQNAVFDEFISYGLYIASKLRAFNDPYLQAVAKQNINKVIFNIELKQCQRNATNKCSTSFENNFQNHTGSSSPR</sequence>
<dbReference type="Pfam" id="PF10545">
    <property type="entry name" value="MADF_DNA_bdg"/>
    <property type="match status" value="1"/>
</dbReference>
<dbReference type="OMA" id="KDANTRH"/>
<dbReference type="InParanoid" id="A0A7R8UYP1"/>
<reference evidence="2 3" key="1">
    <citation type="submission" date="2020-11" db="EMBL/GenBank/DDBJ databases">
        <authorList>
            <person name="Wallbank WR R."/>
            <person name="Pardo Diaz C."/>
            <person name="Kozak K."/>
            <person name="Martin S."/>
            <person name="Jiggins C."/>
            <person name="Moest M."/>
            <person name="Warren A I."/>
            <person name="Generalovic N T."/>
            <person name="Byers J.R.P. K."/>
            <person name="Montejo-Kovacevich G."/>
            <person name="Yen C E."/>
        </authorList>
    </citation>
    <scope>NUCLEOTIDE SEQUENCE [LARGE SCALE GENOMIC DNA]</scope>
</reference>
<dbReference type="PROSITE" id="PS51029">
    <property type="entry name" value="MADF"/>
    <property type="match status" value="1"/>
</dbReference>
<protein>
    <recommendedName>
        <fullName evidence="1">MADF domain-containing protein</fullName>
    </recommendedName>
</protein>
<organism evidence="2 3">
    <name type="scientific">Hermetia illucens</name>
    <name type="common">Black soldier fly</name>
    <dbReference type="NCBI Taxonomy" id="343691"/>
    <lineage>
        <taxon>Eukaryota</taxon>
        <taxon>Metazoa</taxon>
        <taxon>Ecdysozoa</taxon>
        <taxon>Arthropoda</taxon>
        <taxon>Hexapoda</taxon>
        <taxon>Insecta</taxon>
        <taxon>Pterygota</taxon>
        <taxon>Neoptera</taxon>
        <taxon>Endopterygota</taxon>
        <taxon>Diptera</taxon>
        <taxon>Brachycera</taxon>
        <taxon>Stratiomyomorpha</taxon>
        <taxon>Stratiomyidae</taxon>
        <taxon>Hermetiinae</taxon>
        <taxon>Hermetia</taxon>
    </lineage>
</organism>
<name>A0A7R8UYP1_HERIL</name>
<accession>A0A7R8UYP1</accession>
<dbReference type="InterPro" id="IPR006578">
    <property type="entry name" value="MADF-dom"/>
</dbReference>